<protein>
    <recommendedName>
        <fullName evidence="5">Glucoamylase</fullName>
    </recommendedName>
</protein>
<gene>
    <name evidence="3" type="ORF">A1O3_02240</name>
</gene>
<dbReference type="Pfam" id="PF19291">
    <property type="entry name" value="TREH_N"/>
    <property type="match status" value="1"/>
</dbReference>
<dbReference type="Proteomes" id="UP000019478">
    <property type="component" value="Unassembled WGS sequence"/>
</dbReference>
<dbReference type="Pfam" id="PF00723">
    <property type="entry name" value="Glyco_hydro_15"/>
    <property type="match status" value="1"/>
</dbReference>
<keyword evidence="4" id="KW-1185">Reference proteome</keyword>
<dbReference type="PANTHER" id="PTHR31616:SF0">
    <property type="entry name" value="GLUCAN 1,4-ALPHA-GLUCOSIDASE"/>
    <property type="match status" value="1"/>
</dbReference>
<dbReference type="SUPFAM" id="SSF48208">
    <property type="entry name" value="Six-hairpin glycosidases"/>
    <property type="match status" value="1"/>
</dbReference>
<dbReference type="InterPro" id="IPR011613">
    <property type="entry name" value="GH15-like"/>
</dbReference>
<dbReference type="HOGENOM" id="CLU_010399_2_0_1"/>
<organism evidence="3 4">
    <name type="scientific">Capronia epimyces CBS 606.96</name>
    <dbReference type="NCBI Taxonomy" id="1182542"/>
    <lineage>
        <taxon>Eukaryota</taxon>
        <taxon>Fungi</taxon>
        <taxon>Dikarya</taxon>
        <taxon>Ascomycota</taxon>
        <taxon>Pezizomycotina</taxon>
        <taxon>Eurotiomycetes</taxon>
        <taxon>Chaetothyriomycetidae</taxon>
        <taxon>Chaetothyriales</taxon>
        <taxon>Herpotrichiellaceae</taxon>
        <taxon>Capronia</taxon>
    </lineage>
</organism>
<dbReference type="EMBL" id="AMGY01000002">
    <property type="protein sequence ID" value="EXJ89176.1"/>
    <property type="molecule type" value="Genomic_DNA"/>
</dbReference>
<name>W9YIU5_9EURO</name>
<dbReference type="PANTHER" id="PTHR31616">
    <property type="entry name" value="TREHALASE"/>
    <property type="match status" value="1"/>
</dbReference>
<evidence type="ECO:0000313" key="3">
    <source>
        <dbReference type="EMBL" id="EXJ89176.1"/>
    </source>
</evidence>
<feature type="domain" description="GH15-like" evidence="1">
    <location>
        <begin position="266"/>
        <end position="649"/>
    </location>
</feature>
<dbReference type="GO" id="GO:0005975">
    <property type="term" value="P:carbohydrate metabolic process"/>
    <property type="evidence" value="ECO:0007669"/>
    <property type="project" value="InterPro"/>
</dbReference>
<dbReference type="Gene3D" id="1.50.10.10">
    <property type="match status" value="1"/>
</dbReference>
<evidence type="ECO:0008006" key="5">
    <source>
        <dbReference type="Google" id="ProtNLM"/>
    </source>
</evidence>
<accession>W9YIU5</accession>
<dbReference type="eggNOG" id="ENOG502QS7A">
    <property type="taxonomic scope" value="Eukaryota"/>
</dbReference>
<dbReference type="AlphaFoldDB" id="W9YIU5"/>
<evidence type="ECO:0000259" key="1">
    <source>
        <dbReference type="Pfam" id="PF00723"/>
    </source>
</evidence>
<dbReference type="GeneID" id="19166373"/>
<comment type="caution">
    <text evidence="3">The sequence shown here is derived from an EMBL/GenBank/DDBJ whole genome shotgun (WGS) entry which is preliminary data.</text>
</comment>
<reference evidence="3 4" key="1">
    <citation type="submission" date="2013-03" db="EMBL/GenBank/DDBJ databases">
        <title>The Genome Sequence of Capronia epimyces CBS 606.96.</title>
        <authorList>
            <consortium name="The Broad Institute Genomics Platform"/>
            <person name="Cuomo C."/>
            <person name="de Hoog S."/>
            <person name="Gorbushina A."/>
            <person name="Walker B."/>
            <person name="Young S.K."/>
            <person name="Zeng Q."/>
            <person name="Gargeya S."/>
            <person name="Fitzgerald M."/>
            <person name="Haas B."/>
            <person name="Abouelleil A."/>
            <person name="Allen A.W."/>
            <person name="Alvarado L."/>
            <person name="Arachchi H.M."/>
            <person name="Berlin A.M."/>
            <person name="Chapman S.B."/>
            <person name="Gainer-Dewar J."/>
            <person name="Goldberg J."/>
            <person name="Griggs A."/>
            <person name="Gujja S."/>
            <person name="Hansen M."/>
            <person name="Howarth C."/>
            <person name="Imamovic A."/>
            <person name="Ireland A."/>
            <person name="Larimer J."/>
            <person name="McCowan C."/>
            <person name="Murphy C."/>
            <person name="Pearson M."/>
            <person name="Poon T.W."/>
            <person name="Priest M."/>
            <person name="Roberts A."/>
            <person name="Saif S."/>
            <person name="Shea T."/>
            <person name="Sisk P."/>
            <person name="Sykes S."/>
            <person name="Wortman J."/>
            <person name="Nusbaum C."/>
            <person name="Birren B."/>
        </authorList>
    </citation>
    <scope>NUCLEOTIDE SEQUENCE [LARGE SCALE GENOMIC DNA]</scope>
    <source>
        <strain evidence="3 4">CBS 606.96</strain>
    </source>
</reference>
<evidence type="ECO:0000313" key="4">
    <source>
        <dbReference type="Proteomes" id="UP000019478"/>
    </source>
</evidence>
<proteinExistence type="predicted"/>
<dbReference type="OrthoDB" id="406733at2759"/>
<dbReference type="InterPro" id="IPR008928">
    <property type="entry name" value="6-hairpin_glycosidase_sf"/>
</dbReference>
<dbReference type="GO" id="GO:0004553">
    <property type="term" value="F:hydrolase activity, hydrolyzing O-glycosyl compounds"/>
    <property type="evidence" value="ECO:0007669"/>
    <property type="project" value="TreeGrafter"/>
</dbReference>
<sequence>MGEMSQAHVPIRIEDYGLIGDMRTCALVGKNGSIDFMCWPKFDSPSIFGRILDTSKGGGGHWSISPQSSTVCKQNYRGSSNILQTKWIDEDGVVDVTDFFALSKYNKLLREKWSGSTLVRKLECVRGRMSCDIELCPRPGYARDRGAMRASKVKTEDGTHHQSLSWIPENESECQEMPEFFATYSTHDRPLSAPPKMFQPVASADGTTVKLRARFELEEGQQVFMIMCNKHVAPHLTQDLVVSLEAETYKFWTSWIRTCKYAGRFQQEVERSMLILKLLTYDPTGAIVAAPTFSLPEAIGGPRNWDYRYSWVRDSSFTIYVFLKMGFSAEAEAYINFIFARIAEWRKVAESSDAIHHLPLMFNIDGDTSLPELTLDHLSGYQDSTPVRIGNAATDHVQLDIYGELMDSVYLFNKHGKPISYAQWLDIRYLTDFVCRVWDQPDMSIWEVRGQKQHFTYSKMLLWVAVDRALRLAEKRNFPCPNRNQWLQTRDVIYEQVMEKGFNYDLNCFVQSYESNTTLDSAVLVAPLVFFMSPNDPQFVGTLDRILRTPEKGGLTSAGFVFRYDHTKTDDGVGGREGTFVMCTLWLVEALVRAGKYSKQYLDVANTMFETVTNFRNHVGMLSEEISVSGEQLGNTPQAFSHLAYVSAALNLERVKNGE</sequence>
<dbReference type="InterPro" id="IPR012341">
    <property type="entry name" value="6hp_glycosidase-like_sf"/>
</dbReference>
<evidence type="ECO:0000259" key="2">
    <source>
        <dbReference type="Pfam" id="PF19291"/>
    </source>
</evidence>
<dbReference type="RefSeq" id="XP_007730573.1">
    <property type="nucleotide sequence ID" value="XM_007732383.1"/>
</dbReference>
<dbReference type="InterPro" id="IPR045582">
    <property type="entry name" value="Trehalase-like_N"/>
</dbReference>
<feature type="domain" description="Trehalase-like N-terminal" evidence="2">
    <location>
        <begin position="11"/>
        <end position="149"/>
    </location>
</feature>